<feature type="domain" description="HNH nuclease" evidence="1">
    <location>
        <begin position="11"/>
        <end position="59"/>
    </location>
</feature>
<dbReference type="SUPFAM" id="SSF48452">
    <property type="entry name" value="TPR-like"/>
    <property type="match status" value="1"/>
</dbReference>
<evidence type="ECO:0000313" key="2">
    <source>
        <dbReference type="EMBL" id="KKM59667.1"/>
    </source>
</evidence>
<gene>
    <name evidence="2" type="ORF">LCGC14_1547970</name>
</gene>
<dbReference type="CDD" id="cd00085">
    <property type="entry name" value="HNHc"/>
    <property type="match status" value="1"/>
</dbReference>
<accession>A0A0F9IR61</accession>
<reference evidence="2" key="1">
    <citation type="journal article" date="2015" name="Nature">
        <title>Complex archaea that bridge the gap between prokaryotes and eukaryotes.</title>
        <authorList>
            <person name="Spang A."/>
            <person name="Saw J.H."/>
            <person name="Jorgensen S.L."/>
            <person name="Zaremba-Niedzwiedzka K."/>
            <person name="Martijn J."/>
            <person name="Lind A.E."/>
            <person name="van Eijk R."/>
            <person name="Schleper C."/>
            <person name="Guy L."/>
            <person name="Ettema T.J."/>
        </authorList>
    </citation>
    <scope>NUCLEOTIDE SEQUENCE</scope>
</reference>
<sequence>MQKHTQIPKDIANLTLFLSDRTCCVCRVPGRAIQIHHLDGNNNNHELDNLAVLCLHCHDETQIKGGFGRKLNSELIKLYRNELYIDNKKRLKKIIPNFNNLFKKITLRKKKKTSNFQLKMQDTEFIHKTIDLCYEKEDWALLAYQYKWINQKELGYKYAKKYIEESINNEEWIKVVKMQFDFLGSENIEPEFLEKAVNIYLKNKDFSQLARLYRDLGNPELGTIYYNRSIEIDIRKRNWFSAGFYLKESGNFGRAKVFLKRALKEFLKKGDVHWTIRCYEELEMFEELRNFAEDIVNSEKIKEINPSVRLDLMRIVGNEEEVKKLLKNMRVSMKRK</sequence>
<dbReference type="Pfam" id="PF13181">
    <property type="entry name" value="TPR_8"/>
    <property type="match status" value="1"/>
</dbReference>
<evidence type="ECO:0000259" key="1">
    <source>
        <dbReference type="SMART" id="SM00507"/>
    </source>
</evidence>
<dbReference type="InterPro" id="IPR011990">
    <property type="entry name" value="TPR-like_helical_dom_sf"/>
</dbReference>
<organism evidence="2">
    <name type="scientific">marine sediment metagenome</name>
    <dbReference type="NCBI Taxonomy" id="412755"/>
    <lineage>
        <taxon>unclassified sequences</taxon>
        <taxon>metagenomes</taxon>
        <taxon>ecological metagenomes</taxon>
    </lineage>
</organism>
<dbReference type="InterPro" id="IPR003615">
    <property type="entry name" value="HNH_nuc"/>
</dbReference>
<dbReference type="EMBL" id="LAZR01011791">
    <property type="protein sequence ID" value="KKM59667.1"/>
    <property type="molecule type" value="Genomic_DNA"/>
</dbReference>
<dbReference type="InterPro" id="IPR019734">
    <property type="entry name" value="TPR_rpt"/>
</dbReference>
<dbReference type="Gene3D" id="1.25.40.10">
    <property type="entry name" value="Tetratricopeptide repeat domain"/>
    <property type="match status" value="1"/>
</dbReference>
<dbReference type="SMART" id="SM00507">
    <property type="entry name" value="HNHc"/>
    <property type="match status" value="1"/>
</dbReference>
<comment type="caution">
    <text evidence="2">The sequence shown here is derived from an EMBL/GenBank/DDBJ whole genome shotgun (WGS) entry which is preliminary data.</text>
</comment>
<proteinExistence type="predicted"/>
<dbReference type="AlphaFoldDB" id="A0A0F9IR61"/>
<protein>
    <recommendedName>
        <fullName evidence="1">HNH nuclease domain-containing protein</fullName>
    </recommendedName>
</protein>
<name>A0A0F9IR61_9ZZZZ</name>